<comment type="caution">
    <text evidence="1">The sequence shown here is derived from an EMBL/GenBank/DDBJ whole genome shotgun (WGS) entry which is preliminary data.</text>
</comment>
<evidence type="ECO:0008006" key="2">
    <source>
        <dbReference type="Google" id="ProtNLM"/>
    </source>
</evidence>
<accession>A0A644XAC7</accession>
<dbReference type="InterPro" id="IPR002110">
    <property type="entry name" value="Ankyrin_rpt"/>
</dbReference>
<evidence type="ECO:0000313" key="1">
    <source>
        <dbReference type="EMBL" id="MPM13150.1"/>
    </source>
</evidence>
<protein>
    <recommendedName>
        <fullName evidence="2">Ankyrin repeat domain-containing protein</fullName>
    </recommendedName>
</protein>
<organism evidence="1">
    <name type="scientific">bioreactor metagenome</name>
    <dbReference type="NCBI Taxonomy" id="1076179"/>
    <lineage>
        <taxon>unclassified sequences</taxon>
        <taxon>metagenomes</taxon>
        <taxon>ecological metagenomes</taxon>
    </lineage>
</organism>
<gene>
    <name evidence="1" type="ORF">SDC9_59505</name>
</gene>
<dbReference type="SUPFAM" id="SSF48403">
    <property type="entry name" value="Ankyrin repeat"/>
    <property type="match status" value="1"/>
</dbReference>
<name>A0A644XAC7_9ZZZZ</name>
<proteinExistence type="predicted"/>
<dbReference type="PROSITE" id="PS50088">
    <property type="entry name" value="ANK_REPEAT"/>
    <property type="match status" value="1"/>
</dbReference>
<dbReference type="AlphaFoldDB" id="A0A644XAC7"/>
<sequence length="169" mass="19705">MQIDLVARIGTKDEFYNLFRDGDEKKLFEGLPLIFYAAANTNPEVRYEICNFLLDRNVDVKALNKENQSILHIILGQAEQDVRKLTDLCKRLIDKGADINVIDRRKTVALKSILAMKYTDAELAPLYDLWFSQPYVELNIRDKWGLTPIEFAKKFPYRDDVVKRMMTNV</sequence>
<reference evidence="1" key="1">
    <citation type="submission" date="2019-08" db="EMBL/GenBank/DDBJ databases">
        <authorList>
            <person name="Kucharzyk K."/>
            <person name="Murdoch R.W."/>
            <person name="Higgins S."/>
            <person name="Loffler F."/>
        </authorList>
    </citation>
    <scope>NUCLEOTIDE SEQUENCE</scope>
</reference>
<dbReference type="Gene3D" id="1.25.40.20">
    <property type="entry name" value="Ankyrin repeat-containing domain"/>
    <property type="match status" value="1"/>
</dbReference>
<dbReference type="EMBL" id="VSSQ01002075">
    <property type="protein sequence ID" value="MPM13150.1"/>
    <property type="molecule type" value="Genomic_DNA"/>
</dbReference>
<dbReference type="InterPro" id="IPR036770">
    <property type="entry name" value="Ankyrin_rpt-contain_sf"/>
</dbReference>